<accession>A0A672G3M0</accession>
<sequence length="101" mass="11151">LCKAQRNRNELNSSLSVGRHRAAQTTHWKVRRGKSGAIYLLLSVGTHGNCSEEVARDGCTAKTYLLSDQLDPVCGVSWPPEIHCLCVLQSVMGYFHSFTTS</sequence>
<evidence type="ECO:0000313" key="1">
    <source>
        <dbReference type="Ensembl" id="ENSSFAP00005005689.1"/>
    </source>
</evidence>
<dbReference type="Ensembl" id="ENSSFAT00005006002.1">
    <property type="protein sequence ID" value="ENSSFAP00005005689.1"/>
    <property type="gene ID" value="ENSSFAG00005003532.1"/>
</dbReference>
<evidence type="ECO:0000313" key="2">
    <source>
        <dbReference type="Proteomes" id="UP000472267"/>
    </source>
</evidence>
<proteinExistence type="predicted"/>
<reference evidence="1" key="2">
    <citation type="submission" date="2025-09" db="UniProtKB">
        <authorList>
            <consortium name="Ensembl"/>
        </authorList>
    </citation>
    <scope>IDENTIFICATION</scope>
</reference>
<dbReference type="InParanoid" id="A0A672G3M0"/>
<dbReference type="Proteomes" id="UP000472267">
    <property type="component" value="Unassembled WGS sequence"/>
</dbReference>
<keyword evidence="2" id="KW-1185">Reference proteome</keyword>
<dbReference type="AlphaFoldDB" id="A0A672G3M0"/>
<protein>
    <submittedName>
        <fullName evidence="1">Uncharacterized protein</fullName>
    </submittedName>
</protein>
<name>A0A672G3M0_SALFA</name>
<organism evidence="1 2">
    <name type="scientific">Salarias fasciatus</name>
    <name type="common">Jewelled blenny</name>
    <name type="synonym">Blennius fasciatus</name>
    <dbReference type="NCBI Taxonomy" id="181472"/>
    <lineage>
        <taxon>Eukaryota</taxon>
        <taxon>Metazoa</taxon>
        <taxon>Chordata</taxon>
        <taxon>Craniata</taxon>
        <taxon>Vertebrata</taxon>
        <taxon>Euteleostomi</taxon>
        <taxon>Actinopterygii</taxon>
        <taxon>Neopterygii</taxon>
        <taxon>Teleostei</taxon>
        <taxon>Neoteleostei</taxon>
        <taxon>Acanthomorphata</taxon>
        <taxon>Ovalentaria</taxon>
        <taxon>Blenniimorphae</taxon>
        <taxon>Blenniiformes</taxon>
        <taxon>Blennioidei</taxon>
        <taxon>Blenniidae</taxon>
        <taxon>Salariinae</taxon>
        <taxon>Salarias</taxon>
    </lineage>
</organism>
<reference evidence="1" key="1">
    <citation type="submission" date="2025-08" db="UniProtKB">
        <authorList>
            <consortium name="Ensembl"/>
        </authorList>
    </citation>
    <scope>IDENTIFICATION</scope>
</reference>